<evidence type="ECO:0000313" key="2">
    <source>
        <dbReference type="EMBL" id="HIW10958.1"/>
    </source>
</evidence>
<dbReference type="SUPFAM" id="SSF56935">
    <property type="entry name" value="Porins"/>
    <property type="match status" value="1"/>
</dbReference>
<dbReference type="InterPro" id="IPR023614">
    <property type="entry name" value="Porin_dom_sf"/>
</dbReference>
<evidence type="ECO:0008006" key="4">
    <source>
        <dbReference type="Google" id="ProtNLM"/>
    </source>
</evidence>
<accession>A0A9D1QDA8</accession>
<dbReference type="EMBL" id="DXHL01000026">
    <property type="protein sequence ID" value="HIW10958.1"/>
    <property type="molecule type" value="Genomic_DNA"/>
</dbReference>
<evidence type="ECO:0000313" key="3">
    <source>
        <dbReference type="Proteomes" id="UP000823926"/>
    </source>
</evidence>
<sequence>MKRKLTTLALAAMTLAGSNAFAAEHEKNETSAVNNELTPKVEEGGLKVRFGEKGGTLKVSGYLQAQWQWAQQDGIDAFGDGGSFAANSDNRFMIRRGRVKFTYDLGGIMQVVMQPDFTEKAVRIRDAYIKLTAPSQIIGGQVGIFDRPFGYEINYSSSNRETPERSRVYLSLFPNERDLGAMLTLKGKKGTFWNRFTLDGGLFNGNGVGSETDSHKDFIGRLAYEHRYKTGAWGAAFSYYGGGVLNPTNENYKFVENEGYVQQEDVKGDYSKRHYFGVAAKVSQKWALGTTHIRAEYLWGKQPGTLNKNADPGGTSFGAGTDPLYLRDFRGAYVYFIQDIGKSKHSLVFKYDNYDPNTKISADQIGQLPGTGIADVAYNTYGVGYLFRWNKYLTLSAYYDFVNNEKCANLGSTDPLKDYASNIKDNVLTIRVQAKF</sequence>
<feature type="signal peptide" evidence="1">
    <location>
        <begin position="1"/>
        <end position="22"/>
    </location>
</feature>
<keyword evidence="1" id="KW-0732">Signal</keyword>
<gene>
    <name evidence="2" type="ORF">H9888_05580</name>
</gene>
<protein>
    <recommendedName>
        <fullName evidence="4">Phosphate-selective porin O and P</fullName>
    </recommendedName>
</protein>
<comment type="caution">
    <text evidence="2">The sequence shown here is derived from an EMBL/GenBank/DDBJ whole genome shotgun (WGS) entry which is preliminary data.</text>
</comment>
<evidence type="ECO:0000256" key="1">
    <source>
        <dbReference type="SAM" id="SignalP"/>
    </source>
</evidence>
<dbReference type="Gene3D" id="2.40.160.10">
    <property type="entry name" value="Porin"/>
    <property type="match status" value="1"/>
</dbReference>
<dbReference type="Proteomes" id="UP000823926">
    <property type="component" value="Unassembled WGS sequence"/>
</dbReference>
<reference evidence="2" key="1">
    <citation type="journal article" date="2021" name="PeerJ">
        <title>Extensive microbial diversity within the chicken gut microbiome revealed by metagenomics and culture.</title>
        <authorList>
            <person name="Gilroy R."/>
            <person name="Ravi A."/>
            <person name="Getino M."/>
            <person name="Pursley I."/>
            <person name="Horton D.L."/>
            <person name="Alikhan N.F."/>
            <person name="Baker D."/>
            <person name="Gharbi K."/>
            <person name="Hall N."/>
            <person name="Watson M."/>
            <person name="Adriaenssens E.M."/>
            <person name="Foster-Nyarko E."/>
            <person name="Jarju S."/>
            <person name="Secka A."/>
            <person name="Antonio M."/>
            <person name="Oren A."/>
            <person name="Chaudhuri R.R."/>
            <person name="La Ragione R."/>
            <person name="Hildebrand F."/>
            <person name="Pallen M.J."/>
        </authorList>
    </citation>
    <scope>NUCLEOTIDE SEQUENCE</scope>
    <source>
        <strain evidence="2">ChiBcec15-1070</strain>
    </source>
</reference>
<name>A0A9D1QDA8_9BACT</name>
<dbReference type="AlphaFoldDB" id="A0A9D1QDA8"/>
<proteinExistence type="predicted"/>
<feature type="chain" id="PRO_5039191476" description="Phosphate-selective porin O and P" evidence="1">
    <location>
        <begin position="23"/>
        <end position="436"/>
    </location>
</feature>
<organism evidence="2 3">
    <name type="scientific">Candidatus Rikenella faecigallinarum</name>
    <dbReference type="NCBI Taxonomy" id="2838745"/>
    <lineage>
        <taxon>Bacteria</taxon>
        <taxon>Pseudomonadati</taxon>
        <taxon>Bacteroidota</taxon>
        <taxon>Bacteroidia</taxon>
        <taxon>Bacteroidales</taxon>
        <taxon>Rikenellaceae</taxon>
        <taxon>Rikenella</taxon>
    </lineage>
</organism>
<reference evidence="2" key="2">
    <citation type="submission" date="2021-04" db="EMBL/GenBank/DDBJ databases">
        <authorList>
            <person name="Gilroy R."/>
        </authorList>
    </citation>
    <scope>NUCLEOTIDE SEQUENCE</scope>
    <source>
        <strain evidence="2">ChiBcec15-1070</strain>
    </source>
</reference>